<dbReference type="InterPro" id="IPR040442">
    <property type="entry name" value="Pyrv_kinase-like_dom_sf"/>
</dbReference>
<gene>
    <name evidence="5" type="ORF">CGLY_10815</name>
</gene>
<dbReference type="Proteomes" id="UP000023703">
    <property type="component" value="Chromosome"/>
</dbReference>
<dbReference type="RefSeq" id="WP_038549370.1">
    <property type="nucleotide sequence ID" value="NZ_CP006842.1"/>
</dbReference>
<organism evidence="5 6">
    <name type="scientific">Corynebacterium glyciniphilum AJ 3170</name>
    <dbReference type="NCBI Taxonomy" id="1404245"/>
    <lineage>
        <taxon>Bacteria</taxon>
        <taxon>Bacillati</taxon>
        <taxon>Actinomycetota</taxon>
        <taxon>Actinomycetes</taxon>
        <taxon>Mycobacteriales</taxon>
        <taxon>Corynebacteriaceae</taxon>
        <taxon>Corynebacterium</taxon>
    </lineage>
</organism>
<dbReference type="InterPro" id="IPR050251">
    <property type="entry name" value="HpcH-HpaI_aldolase"/>
</dbReference>
<sequence>MKFDRTLRKRIAAGESVSGVLLRIPNEELVEVAACSGVDFILLDCEHGADDAVAVRQHIAAAAIFGVETLVRIGSGDRSLVLRATDAGASGIVVPHVDDQAQAVEAVQWARYRPLGDRGFALYSRAAHYGTISASSHIRRTDEAMLLFAMIESPVAASRSSDILGVPGIDGYMIGTSDLNASTEPQDSTVEESIGRVTEAGRHLSSIRMDIVNSAEQAASAKADGARIVVYNTTALLVDMFGALP</sequence>
<dbReference type="Gene3D" id="3.20.20.60">
    <property type="entry name" value="Phosphoenolpyruvate-binding domains"/>
    <property type="match status" value="1"/>
</dbReference>
<dbReference type="GO" id="GO:0016832">
    <property type="term" value="F:aldehyde-lyase activity"/>
    <property type="evidence" value="ECO:0007669"/>
    <property type="project" value="TreeGrafter"/>
</dbReference>
<dbReference type="STRING" id="1404245.CGLY_10815"/>
<comment type="similarity">
    <text evidence="1">Belongs to the HpcH/HpaI aldolase family.</text>
</comment>
<dbReference type="Pfam" id="PF03328">
    <property type="entry name" value="HpcH_HpaI"/>
    <property type="match status" value="1"/>
</dbReference>
<dbReference type="HOGENOM" id="CLU_059964_3_0_11"/>
<dbReference type="OrthoDB" id="86160at2"/>
<dbReference type="GO" id="GO:0046872">
    <property type="term" value="F:metal ion binding"/>
    <property type="evidence" value="ECO:0007669"/>
    <property type="project" value="UniProtKB-KW"/>
</dbReference>
<accession>X5DN85</accession>
<evidence type="ECO:0000256" key="2">
    <source>
        <dbReference type="ARBA" id="ARBA00022723"/>
    </source>
</evidence>
<evidence type="ECO:0000256" key="3">
    <source>
        <dbReference type="ARBA" id="ARBA00023239"/>
    </source>
</evidence>
<keyword evidence="2" id="KW-0479">Metal-binding</keyword>
<proteinExistence type="inferred from homology"/>
<feature type="domain" description="HpcH/HpaI aldolase/citrate lyase" evidence="4">
    <location>
        <begin position="25"/>
        <end position="224"/>
    </location>
</feature>
<dbReference type="PANTHER" id="PTHR30502:SF0">
    <property type="entry name" value="PHOSPHOENOLPYRUVATE CARBOXYLASE FAMILY PROTEIN"/>
    <property type="match status" value="1"/>
</dbReference>
<dbReference type="EMBL" id="CP006842">
    <property type="protein sequence ID" value="AHW64608.1"/>
    <property type="molecule type" value="Genomic_DNA"/>
</dbReference>
<dbReference type="GO" id="GO:0005737">
    <property type="term" value="C:cytoplasm"/>
    <property type="evidence" value="ECO:0007669"/>
    <property type="project" value="TreeGrafter"/>
</dbReference>
<dbReference type="PANTHER" id="PTHR30502">
    <property type="entry name" value="2-KETO-3-DEOXY-L-RHAMNONATE ALDOLASE"/>
    <property type="match status" value="1"/>
</dbReference>
<dbReference type="AlphaFoldDB" id="X5DN85"/>
<dbReference type="InterPro" id="IPR015813">
    <property type="entry name" value="Pyrv/PenolPyrv_kinase-like_dom"/>
</dbReference>
<dbReference type="eggNOG" id="COG3836">
    <property type="taxonomic scope" value="Bacteria"/>
</dbReference>
<dbReference type="KEGG" id="cgy:CGLY_10815"/>
<evidence type="ECO:0000313" key="6">
    <source>
        <dbReference type="Proteomes" id="UP000023703"/>
    </source>
</evidence>
<keyword evidence="3" id="KW-0456">Lyase</keyword>
<protein>
    <submittedName>
        <fullName evidence="5">Putative 2,4-dihydroxyhept-2-ene-1,7-dioic acid aldolase</fullName>
    </submittedName>
</protein>
<evidence type="ECO:0000313" key="5">
    <source>
        <dbReference type="EMBL" id="AHW64608.1"/>
    </source>
</evidence>
<evidence type="ECO:0000256" key="1">
    <source>
        <dbReference type="ARBA" id="ARBA00005568"/>
    </source>
</evidence>
<dbReference type="SUPFAM" id="SSF51621">
    <property type="entry name" value="Phosphoenolpyruvate/pyruvate domain"/>
    <property type="match status" value="1"/>
</dbReference>
<keyword evidence="6" id="KW-1185">Reference proteome</keyword>
<reference evidence="5 6" key="1">
    <citation type="journal article" date="2015" name="Int. J. Syst. Evol. Microbiol.">
        <title>Revisiting Corynebacterium glyciniphilum (ex Kubota et al., 1972) sp. nov., nom. rev., isolated from putrefied banana.</title>
        <authorList>
            <person name="Al-Dilaimi A."/>
            <person name="Bednarz H."/>
            <person name="Lomker A."/>
            <person name="Niehaus K."/>
            <person name="Kalinowski J."/>
            <person name="Ruckert C."/>
        </authorList>
    </citation>
    <scope>NUCLEOTIDE SEQUENCE [LARGE SCALE GENOMIC DNA]</scope>
    <source>
        <strain evidence="5">AJ 3170</strain>
    </source>
</reference>
<evidence type="ECO:0000259" key="4">
    <source>
        <dbReference type="Pfam" id="PF03328"/>
    </source>
</evidence>
<dbReference type="InterPro" id="IPR005000">
    <property type="entry name" value="Aldolase/citrate-lyase_domain"/>
</dbReference>
<name>X5DN85_9CORY</name>